<evidence type="ECO:0000256" key="1">
    <source>
        <dbReference type="SAM" id="MobiDB-lite"/>
    </source>
</evidence>
<dbReference type="Proteomes" id="UP000011761">
    <property type="component" value="Unassembled WGS sequence"/>
</dbReference>
<feature type="compositionally biased region" description="Basic and acidic residues" evidence="1">
    <location>
        <begin position="64"/>
        <end position="76"/>
    </location>
</feature>
<gene>
    <name evidence="2" type="ORF">BAUCODRAFT_265228</name>
</gene>
<evidence type="ECO:0000313" key="3">
    <source>
        <dbReference type="Proteomes" id="UP000011761"/>
    </source>
</evidence>
<proteinExistence type="predicted"/>
<feature type="region of interest" description="Disordered" evidence="1">
    <location>
        <begin position="50"/>
        <end position="103"/>
    </location>
</feature>
<dbReference type="KEGG" id="bcom:BAUCODRAFT_265228"/>
<accession>M2N1P6</accession>
<dbReference type="EMBL" id="KB445561">
    <property type="protein sequence ID" value="EMC92884.1"/>
    <property type="molecule type" value="Genomic_DNA"/>
</dbReference>
<dbReference type="AlphaFoldDB" id="M2N1P6"/>
<sequence length="103" mass="11641">MAAFNFHRLLTIQERSHCESNSCHRAGNPAHRPTFKVMILDFLTLSTSRNSLSRCGHPRPRVHNQPETRARKRVSEPRCSAPVMPLSQQQKHAGEGGQAYVPQ</sequence>
<reference evidence="2 3" key="1">
    <citation type="journal article" date="2012" name="PLoS Pathog.">
        <title>Diverse lifestyles and strategies of plant pathogenesis encoded in the genomes of eighteen Dothideomycetes fungi.</title>
        <authorList>
            <person name="Ohm R.A."/>
            <person name="Feau N."/>
            <person name="Henrissat B."/>
            <person name="Schoch C.L."/>
            <person name="Horwitz B.A."/>
            <person name="Barry K.W."/>
            <person name="Condon B.J."/>
            <person name="Copeland A.C."/>
            <person name="Dhillon B."/>
            <person name="Glaser F."/>
            <person name="Hesse C.N."/>
            <person name="Kosti I."/>
            <person name="LaButti K."/>
            <person name="Lindquist E.A."/>
            <person name="Lucas S."/>
            <person name="Salamov A.A."/>
            <person name="Bradshaw R.E."/>
            <person name="Ciuffetti L."/>
            <person name="Hamelin R.C."/>
            <person name="Kema G.H.J."/>
            <person name="Lawrence C."/>
            <person name="Scott J.A."/>
            <person name="Spatafora J.W."/>
            <person name="Turgeon B.G."/>
            <person name="de Wit P.J.G.M."/>
            <person name="Zhong S."/>
            <person name="Goodwin S.B."/>
            <person name="Grigoriev I.V."/>
        </authorList>
    </citation>
    <scope>NUCLEOTIDE SEQUENCE [LARGE SCALE GENOMIC DNA]</scope>
    <source>
        <strain evidence="2 3">UAMH 10762</strain>
    </source>
</reference>
<dbReference type="RefSeq" id="XP_007680173.1">
    <property type="nucleotide sequence ID" value="XM_007681983.1"/>
</dbReference>
<dbReference type="HOGENOM" id="CLU_2263252_0_0_1"/>
<name>M2N1P6_BAUPA</name>
<evidence type="ECO:0000313" key="2">
    <source>
        <dbReference type="EMBL" id="EMC92884.1"/>
    </source>
</evidence>
<organism evidence="2 3">
    <name type="scientific">Baudoinia panamericana (strain UAMH 10762)</name>
    <name type="common">Angels' share fungus</name>
    <name type="synonym">Baudoinia compniacensis (strain UAMH 10762)</name>
    <dbReference type="NCBI Taxonomy" id="717646"/>
    <lineage>
        <taxon>Eukaryota</taxon>
        <taxon>Fungi</taxon>
        <taxon>Dikarya</taxon>
        <taxon>Ascomycota</taxon>
        <taxon>Pezizomycotina</taxon>
        <taxon>Dothideomycetes</taxon>
        <taxon>Dothideomycetidae</taxon>
        <taxon>Mycosphaerellales</taxon>
        <taxon>Teratosphaeriaceae</taxon>
        <taxon>Baudoinia</taxon>
    </lineage>
</organism>
<protein>
    <submittedName>
        <fullName evidence="2">Uncharacterized protein</fullName>
    </submittedName>
</protein>
<keyword evidence="3" id="KW-1185">Reference proteome</keyword>
<dbReference type="GeneID" id="19110445"/>